<reference evidence="2" key="1">
    <citation type="submission" date="2011-08" db="EMBL/GenBank/DDBJ databases">
        <authorList>
            <person name="Rombauts S."/>
        </authorList>
    </citation>
    <scope>NUCLEOTIDE SEQUENCE</scope>
    <source>
        <strain evidence="2">London</strain>
    </source>
</reference>
<organism evidence="1 2">
    <name type="scientific">Tetranychus urticae</name>
    <name type="common">Two-spotted spider mite</name>
    <dbReference type="NCBI Taxonomy" id="32264"/>
    <lineage>
        <taxon>Eukaryota</taxon>
        <taxon>Metazoa</taxon>
        <taxon>Ecdysozoa</taxon>
        <taxon>Arthropoda</taxon>
        <taxon>Chelicerata</taxon>
        <taxon>Arachnida</taxon>
        <taxon>Acari</taxon>
        <taxon>Acariformes</taxon>
        <taxon>Trombidiformes</taxon>
        <taxon>Prostigmata</taxon>
        <taxon>Eleutherengona</taxon>
        <taxon>Raphignathae</taxon>
        <taxon>Tetranychoidea</taxon>
        <taxon>Tetranychidae</taxon>
        <taxon>Tetranychus</taxon>
    </lineage>
</organism>
<keyword evidence="2" id="KW-1185">Reference proteome</keyword>
<proteinExistence type="predicted"/>
<dbReference type="EnsemblMetazoa" id="tetur01g07390.1">
    <property type="protein sequence ID" value="tetur01g07390.1"/>
    <property type="gene ID" value="tetur01g07390"/>
</dbReference>
<accession>T1JRM3</accession>
<reference evidence="1" key="2">
    <citation type="submission" date="2015-06" db="UniProtKB">
        <authorList>
            <consortium name="EnsemblMetazoa"/>
        </authorList>
    </citation>
    <scope>IDENTIFICATION</scope>
</reference>
<protein>
    <recommendedName>
        <fullName evidence="3">Bulb-type lectin domain-containing protein</fullName>
    </recommendedName>
</protein>
<name>T1JRM3_TETUR</name>
<dbReference type="EMBL" id="CAEY01000449">
    <property type="status" value="NOT_ANNOTATED_CDS"/>
    <property type="molecule type" value="Genomic_DNA"/>
</dbReference>
<sequence length="36" mass="4159">MYFILLKNGHHLVQNDPNDNFVSTWTNGGQWTISPL</sequence>
<evidence type="ECO:0008006" key="3">
    <source>
        <dbReference type="Google" id="ProtNLM"/>
    </source>
</evidence>
<dbReference type="HOGENOM" id="CLU_3360276_0_0_1"/>
<evidence type="ECO:0000313" key="1">
    <source>
        <dbReference type="EnsemblMetazoa" id="tetur01g07390.1"/>
    </source>
</evidence>
<dbReference type="Proteomes" id="UP000015104">
    <property type="component" value="Unassembled WGS sequence"/>
</dbReference>
<dbReference type="AlphaFoldDB" id="T1JRM3"/>
<evidence type="ECO:0000313" key="2">
    <source>
        <dbReference type="Proteomes" id="UP000015104"/>
    </source>
</evidence>